<accession>A0A915LAX4</accession>
<dbReference type="Proteomes" id="UP000887565">
    <property type="component" value="Unplaced"/>
</dbReference>
<proteinExistence type="predicted"/>
<sequence>MQFIRSPSLIIETPKPRGRYLMNAQRSAQLEPLHVAFAGADEIAVLVHGRFAYFAYNFALLLLAKRRNGRRLTAAGQI</sequence>
<organism evidence="1 2">
    <name type="scientific">Romanomermis culicivorax</name>
    <name type="common">Nematode worm</name>
    <dbReference type="NCBI Taxonomy" id="13658"/>
    <lineage>
        <taxon>Eukaryota</taxon>
        <taxon>Metazoa</taxon>
        <taxon>Ecdysozoa</taxon>
        <taxon>Nematoda</taxon>
        <taxon>Enoplea</taxon>
        <taxon>Dorylaimia</taxon>
        <taxon>Mermithida</taxon>
        <taxon>Mermithoidea</taxon>
        <taxon>Mermithidae</taxon>
        <taxon>Romanomermis</taxon>
    </lineage>
</organism>
<keyword evidence="1" id="KW-1185">Reference proteome</keyword>
<dbReference type="WBParaSite" id="nRc.2.0.1.t48239-RA">
    <property type="protein sequence ID" value="nRc.2.0.1.t48239-RA"/>
    <property type="gene ID" value="nRc.2.0.1.g48239"/>
</dbReference>
<dbReference type="AlphaFoldDB" id="A0A915LAX4"/>
<evidence type="ECO:0000313" key="1">
    <source>
        <dbReference type="Proteomes" id="UP000887565"/>
    </source>
</evidence>
<name>A0A915LAX4_ROMCU</name>
<evidence type="ECO:0000313" key="2">
    <source>
        <dbReference type="WBParaSite" id="nRc.2.0.1.t48239-RA"/>
    </source>
</evidence>
<protein>
    <submittedName>
        <fullName evidence="2">Uncharacterized protein</fullName>
    </submittedName>
</protein>
<reference evidence="2" key="1">
    <citation type="submission" date="2022-11" db="UniProtKB">
        <authorList>
            <consortium name="WormBaseParasite"/>
        </authorList>
    </citation>
    <scope>IDENTIFICATION</scope>
</reference>